<feature type="domain" description="Sushi" evidence="12">
    <location>
        <begin position="147"/>
        <end position="205"/>
    </location>
</feature>
<keyword evidence="14" id="KW-1185">Reference proteome</keyword>
<keyword evidence="5" id="KW-0547">Nucleotide-binding</keyword>
<dbReference type="eggNOG" id="KOG4297">
    <property type="taxonomic scope" value="Eukaryota"/>
</dbReference>
<feature type="domain" description="Sushi" evidence="12">
    <location>
        <begin position="590"/>
        <end position="651"/>
    </location>
</feature>
<dbReference type="InterPro" id="IPR011009">
    <property type="entry name" value="Kinase-like_dom_sf"/>
</dbReference>
<dbReference type="SUPFAM" id="SSF56112">
    <property type="entry name" value="Protein kinase-like (PK-like)"/>
    <property type="match status" value="1"/>
</dbReference>
<keyword evidence="7" id="KW-0067">ATP-binding</keyword>
<dbReference type="GO" id="GO:0005576">
    <property type="term" value="C:extracellular region"/>
    <property type="evidence" value="ECO:0007669"/>
    <property type="project" value="UniProtKB-SubCell"/>
</dbReference>
<protein>
    <submittedName>
        <fullName evidence="13">TKL protein kinase</fullName>
    </submittedName>
</protein>
<name>A0A0D2WRR7_CAPO3</name>
<evidence type="ECO:0000256" key="2">
    <source>
        <dbReference type="ARBA" id="ARBA00008712"/>
    </source>
</evidence>
<dbReference type="PROSITE" id="PS00109">
    <property type="entry name" value="PROTEIN_KINASE_TYR"/>
    <property type="match status" value="1"/>
</dbReference>
<dbReference type="PANTHER" id="PTHR24416">
    <property type="entry name" value="TYROSINE-PROTEIN KINASE RECEPTOR"/>
    <property type="match status" value="1"/>
</dbReference>
<dbReference type="Gene3D" id="1.10.510.10">
    <property type="entry name" value="Transferase(Phosphotransferase) domain 1"/>
    <property type="match status" value="1"/>
</dbReference>
<dbReference type="OrthoDB" id="10252171at2759"/>
<dbReference type="SMART" id="SM00219">
    <property type="entry name" value="TyrKc"/>
    <property type="match status" value="1"/>
</dbReference>
<evidence type="ECO:0000259" key="12">
    <source>
        <dbReference type="PROSITE" id="PS50923"/>
    </source>
</evidence>
<evidence type="ECO:0000256" key="8">
    <source>
        <dbReference type="ARBA" id="ARBA00023137"/>
    </source>
</evidence>
<dbReference type="InterPro" id="IPR050122">
    <property type="entry name" value="RTK"/>
</dbReference>
<evidence type="ECO:0000256" key="4">
    <source>
        <dbReference type="ARBA" id="ARBA00022679"/>
    </source>
</evidence>
<feature type="domain" description="Sushi" evidence="12">
    <location>
        <begin position="206"/>
        <end position="266"/>
    </location>
</feature>
<accession>A0A0D2WRR7</accession>
<evidence type="ECO:0000256" key="7">
    <source>
        <dbReference type="ARBA" id="ARBA00022840"/>
    </source>
</evidence>
<keyword evidence="3" id="KW-0964">Secreted</keyword>
<dbReference type="GO" id="GO:0005524">
    <property type="term" value="F:ATP binding"/>
    <property type="evidence" value="ECO:0007669"/>
    <property type="project" value="UniProtKB-KW"/>
</dbReference>
<dbReference type="SMART" id="SM00032">
    <property type="entry name" value="CCP"/>
    <property type="match status" value="8"/>
</dbReference>
<evidence type="ECO:0000256" key="1">
    <source>
        <dbReference type="ARBA" id="ARBA00004613"/>
    </source>
</evidence>
<dbReference type="InterPro" id="IPR035976">
    <property type="entry name" value="Sushi/SCR/CCP_sf"/>
</dbReference>
<dbReference type="Pfam" id="PF14704">
    <property type="entry name" value="DERM"/>
    <property type="match status" value="1"/>
</dbReference>
<feature type="transmembrane region" description="Helical" evidence="10">
    <location>
        <begin position="662"/>
        <end position="685"/>
    </location>
</feature>
<reference evidence="14" key="1">
    <citation type="submission" date="2011-02" db="EMBL/GenBank/DDBJ databases">
        <title>The Genome Sequence of Capsaspora owczarzaki ATCC 30864.</title>
        <authorList>
            <person name="Russ C."/>
            <person name="Cuomo C."/>
            <person name="Burger G."/>
            <person name="Gray M.W."/>
            <person name="Holland P.W.H."/>
            <person name="King N."/>
            <person name="Lang F.B.F."/>
            <person name="Roger A.J."/>
            <person name="Ruiz-Trillo I."/>
            <person name="Young S.K."/>
            <person name="Zeng Q."/>
            <person name="Gargeya S."/>
            <person name="Alvarado L."/>
            <person name="Berlin A."/>
            <person name="Chapman S.B."/>
            <person name="Chen Z."/>
            <person name="Freedman E."/>
            <person name="Gellesch M."/>
            <person name="Goldberg J."/>
            <person name="Griggs A."/>
            <person name="Gujja S."/>
            <person name="Heilman E."/>
            <person name="Heiman D."/>
            <person name="Howarth C."/>
            <person name="Mehta T."/>
            <person name="Neiman D."/>
            <person name="Pearson M."/>
            <person name="Roberts A."/>
            <person name="Saif S."/>
            <person name="Shea T."/>
            <person name="Shenoy N."/>
            <person name="Sisk P."/>
            <person name="Stolte C."/>
            <person name="Sykes S."/>
            <person name="White J."/>
            <person name="Yandava C."/>
            <person name="Haas B."/>
            <person name="Nusbaum C."/>
            <person name="Birren B."/>
        </authorList>
    </citation>
    <scope>NUCLEOTIDE SEQUENCE</scope>
    <source>
        <strain evidence="14">ATCC 30864</strain>
    </source>
</reference>
<keyword evidence="10" id="KW-0812">Transmembrane</keyword>
<dbReference type="CDD" id="cd00192">
    <property type="entry name" value="PTKc"/>
    <property type="match status" value="1"/>
</dbReference>
<dbReference type="eggNOG" id="KOG4278">
    <property type="taxonomic scope" value="Eukaryota"/>
</dbReference>
<dbReference type="GO" id="GO:0043235">
    <property type="term" value="C:receptor complex"/>
    <property type="evidence" value="ECO:0007669"/>
    <property type="project" value="TreeGrafter"/>
</dbReference>
<dbReference type="PhylomeDB" id="A0A0D2WRR7"/>
<dbReference type="InterPro" id="IPR000436">
    <property type="entry name" value="Sushi_SCR_CCP_dom"/>
</dbReference>
<feature type="domain" description="Sushi" evidence="12">
    <location>
        <begin position="340"/>
        <end position="404"/>
    </location>
</feature>
<dbReference type="Proteomes" id="UP000008743">
    <property type="component" value="Unassembled WGS sequence"/>
</dbReference>
<feature type="domain" description="Sushi" evidence="12">
    <location>
        <begin position="466"/>
        <end position="527"/>
    </location>
</feature>
<dbReference type="InterPro" id="IPR008266">
    <property type="entry name" value="Tyr_kinase_AS"/>
</dbReference>
<keyword evidence="10" id="KW-1133">Transmembrane helix</keyword>
<dbReference type="InterPro" id="IPR000719">
    <property type="entry name" value="Prot_kinase_dom"/>
</dbReference>
<dbReference type="PANTHER" id="PTHR24416:SF611">
    <property type="entry name" value="TYROSINE-PROTEIN KINASE TRANSMEMBRANE RECEPTOR ROR"/>
    <property type="match status" value="1"/>
</dbReference>
<dbReference type="Pfam" id="PF07714">
    <property type="entry name" value="PK_Tyr_Ser-Thr"/>
    <property type="match status" value="1"/>
</dbReference>
<feature type="domain" description="Sushi" evidence="12">
    <location>
        <begin position="405"/>
        <end position="465"/>
    </location>
</feature>
<dbReference type="GO" id="GO:0007169">
    <property type="term" value="P:cell surface receptor protein tyrosine kinase signaling pathway"/>
    <property type="evidence" value="ECO:0007669"/>
    <property type="project" value="TreeGrafter"/>
</dbReference>
<evidence type="ECO:0000256" key="6">
    <source>
        <dbReference type="ARBA" id="ARBA00022777"/>
    </source>
</evidence>
<dbReference type="AlphaFoldDB" id="A0A0D2WRR7"/>
<dbReference type="GO" id="GO:0004714">
    <property type="term" value="F:transmembrane receptor protein tyrosine kinase activity"/>
    <property type="evidence" value="ECO:0007669"/>
    <property type="project" value="TreeGrafter"/>
</dbReference>
<dbReference type="EMBL" id="KE346367">
    <property type="protein sequence ID" value="KJE94665.1"/>
    <property type="molecule type" value="Genomic_DNA"/>
</dbReference>
<dbReference type="Gene3D" id="3.30.200.20">
    <property type="entry name" value="Phosphorylase Kinase, domain 1"/>
    <property type="match status" value="1"/>
</dbReference>
<dbReference type="CDD" id="cd00033">
    <property type="entry name" value="CCP"/>
    <property type="match status" value="6"/>
</dbReference>
<dbReference type="Pfam" id="PF00084">
    <property type="entry name" value="Sushi"/>
    <property type="match status" value="6"/>
</dbReference>
<comment type="subcellular location">
    <subcellularLocation>
        <location evidence="1">Secreted</location>
    </subcellularLocation>
</comment>
<evidence type="ECO:0000313" key="14">
    <source>
        <dbReference type="Proteomes" id="UP000008743"/>
    </source>
</evidence>
<dbReference type="InParanoid" id="A0A0D2WRR7"/>
<evidence type="ECO:0000313" key="13">
    <source>
        <dbReference type="EMBL" id="KJE94665.1"/>
    </source>
</evidence>
<feature type="domain" description="Protein kinase" evidence="11">
    <location>
        <begin position="783"/>
        <end position="1057"/>
    </location>
</feature>
<keyword evidence="8" id="KW-0829">Tyrosine-protein kinase</keyword>
<evidence type="ECO:0000259" key="11">
    <source>
        <dbReference type="PROSITE" id="PS50011"/>
    </source>
</evidence>
<dbReference type="InterPro" id="IPR001245">
    <property type="entry name" value="Ser-Thr/Tyr_kinase_cat_dom"/>
</dbReference>
<proteinExistence type="inferred from homology"/>
<dbReference type="Gene3D" id="2.10.70.10">
    <property type="entry name" value="Complement Module, domain 1"/>
    <property type="match status" value="8"/>
</dbReference>
<feature type="domain" description="Sushi" evidence="12">
    <location>
        <begin position="269"/>
        <end position="337"/>
    </location>
</feature>
<evidence type="ECO:0000256" key="9">
    <source>
        <dbReference type="ARBA" id="ARBA00023157"/>
    </source>
</evidence>
<keyword evidence="9" id="KW-1015">Disulfide bond</keyword>
<dbReference type="FunFam" id="1.10.510.10:FF:000554">
    <property type="entry name" value="Predicted protein"/>
    <property type="match status" value="1"/>
</dbReference>
<comment type="similarity">
    <text evidence="2">Belongs to the dermatopontin family.</text>
</comment>
<dbReference type="PROSITE" id="PS50011">
    <property type="entry name" value="PROTEIN_KINASE_DOM"/>
    <property type="match status" value="1"/>
</dbReference>
<dbReference type="SUPFAM" id="SSF57535">
    <property type="entry name" value="Complement control module/SCR domain"/>
    <property type="match status" value="8"/>
</dbReference>
<dbReference type="PRINTS" id="PR00109">
    <property type="entry name" value="TYRKINASE"/>
</dbReference>
<dbReference type="PROSITE" id="PS50923">
    <property type="entry name" value="SUSHI"/>
    <property type="match status" value="8"/>
</dbReference>
<evidence type="ECO:0000256" key="5">
    <source>
        <dbReference type="ARBA" id="ARBA00022741"/>
    </source>
</evidence>
<evidence type="ECO:0000256" key="10">
    <source>
        <dbReference type="SAM" id="Phobius"/>
    </source>
</evidence>
<evidence type="ECO:0000256" key="3">
    <source>
        <dbReference type="ARBA" id="ARBA00022525"/>
    </source>
</evidence>
<organism evidence="13 14">
    <name type="scientific">Capsaspora owczarzaki (strain ATCC 30864)</name>
    <dbReference type="NCBI Taxonomy" id="595528"/>
    <lineage>
        <taxon>Eukaryota</taxon>
        <taxon>Filasterea</taxon>
        <taxon>Capsaspora</taxon>
    </lineage>
</organism>
<keyword evidence="10" id="KW-0472">Membrane</keyword>
<dbReference type="GO" id="GO:0005886">
    <property type="term" value="C:plasma membrane"/>
    <property type="evidence" value="ECO:0007669"/>
    <property type="project" value="TreeGrafter"/>
</dbReference>
<dbReference type="STRING" id="595528.A0A0D2WRR7"/>
<gene>
    <name evidence="13" type="ORF">CAOG_005278</name>
</gene>
<sequence length="1073" mass="115818">MFEHGQFRSQHNNHDEDRWWNYRKHCISHSGEQITKGNVPDQNYFQMNDWDQDFSWTATAGRTIYGMNSRHWNTKEDRLYQVKTVQMISEFEYTGGCSTTGEVNNYDGPLDYSCPQPFQYIAGMSSVNDNDAEDRRWKYTCCSMAAKSCGSPAFFTSGTWSCNRQTVGGVCTHTCATGTRSTSASGNVTCQADKSWSSRTFQCNTINCGNPSNPANGKLTCGSTTYQGTCSMSCNNGYQLSAAATITCSDYGSSFGWTSHSSSCNIIANYCPAPPTSITLGSVSCQPTTRSIGTVCTYSCDSGYVVDGTSQRVVPVTCLSSTASVGVWSRETPTCVLYEEHCPHTMAAPTNGAVNCDGYSLGGICTVSCNAGFCLRGYAPLATVNSVCEGNFTWTHPETFYCDPIACPALSLGNGGLNCVGGTTAYNSQCTPYCNAGYTLEGDYTGAVRCNASQQWNATLADCQIVSCDPLLLENGAIDCTNGNTNYLSECTPSCNAGYTLGGANTNPVTCQASREWSATLQAECTIVSCDPLTLENGAVLCTNNNTNYGSECIPSCNPGYSLGGDYADVVECLATREWDRPMEAFCTLVSCNVLTLPHGTVHCTNNSTDFGSECMLSCNEGFQLADAGATGLRCTAAGNWNVSSVPQCAAINIETSSSATMLPAVAGAVGGILVLLVLVVLLIIRRRRRQVARGLSEKDSTATIPMQTMDSALSGYEPLARSTAVQPTYDNQRLVQPTYDNQRPVPATAPEEDPSVYEQVEEGDYALPVVYDDVELGLRASLVVGAKLGSGNFGVVLKGQLPRKFVPPDAQYLLAGVQGAYLDVAVKTMQPDATEKSRQEFVEEAQMMAQFSHPNVVRCITSLLDCAPFMSVLELMPYGDLRHVLLQSRKRNIGWTVAEMSHALAQIAGGLEYLESIRFVHRDIAARNCLVGTGLVVKISDFGLSRALAEEKDYYRMEARGKLPVKWMAPECLHYRKFSHSSDVWAFGVLAWEVFSYGATPYGSTTGQQALADVEAGHRLAQPESCPNDLFALLRACWEIAPLSRPHIASLRAPFESAAAGHALRDIGGLIA</sequence>
<keyword evidence="4" id="KW-0808">Transferase</keyword>
<feature type="domain" description="Sushi" evidence="12">
    <location>
        <begin position="528"/>
        <end position="589"/>
    </location>
</feature>
<keyword evidence="6 13" id="KW-0418">Kinase</keyword>
<dbReference type="InterPro" id="IPR026645">
    <property type="entry name" value="Dermatopontin"/>
</dbReference>
<dbReference type="InterPro" id="IPR020635">
    <property type="entry name" value="Tyr_kinase_cat_dom"/>
</dbReference>